<feature type="binding site" evidence="10">
    <location>
        <position position="207"/>
    </location>
    <ligand>
        <name>phosphate</name>
        <dbReference type="ChEBI" id="CHEBI:43474"/>
    </ligand>
</feature>
<dbReference type="Proteomes" id="UP000555411">
    <property type="component" value="Unassembled WGS sequence"/>
</dbReference>
<dbReference type="NCBIfam" id="TIGR01697">
    <property type="entry name" value="PNPH-PUNA-XAPA"/>
    <property type="match status" value="1"/>
</dbReference>
<dbReference type="GO" id="GO:0005737">
    <property type="term" value="C:cytoplasm"/>
    <property type="evidence" value="ECO:0007669"/>
    <property type="project" value="TreeGrafter"/>
</dbReference>
<dbReference type="NCBIfam" id="NF006054">
    <property type="entry name" value="PRK08202.1"/>
    <property type="match status" value="1"/>
</dbReference>
<protein>
    <recommendedName>
        <fullName evidence="5 9">Purine nucleoside phosphorylase</fullName>
        <ecNumber evidence="4 9">2.4.2.1</ecNumber>
    </recommendedName>
    <alternativeName>
        <fullName evidence="8 9">Inosine-guanosine phosphorylase</fullName>
    </alternativeName>
</protein>
<evidence type="ECO:0000256" key="2">
    <source>
        <dbReference type="ARBA" id="ARBA00006751"/>
    </source>
</evidence>
<dbReference type="AlphaFoldDB" id="A0A842IAB6"/>
<dbReference type="InterPro" id="IPR035994">
    <property type="entry name" value="Nucleoside_phosphorylase_sf"/>
</dbReference>
<dbReference type="PIRSF" id="PIRSF000477">
    <property type="entry name" value="PurNPase"/>
    <property type="match status" value="1"/>
</dbReference>
<evidence type="ECO:0000256" key="5">
    <source>
        <dbReference type="ARBA" id="ARBA00013834"/>
    </source>
</evidence>
<comment type="subunit">
    <text evidence="3">Homotrimer.</text>
</comment>
<evidence type="ECO:0000256" key="4">
    <source>
        <dbReference type="ARBA" id="ARBA00011886"/>
    </source>
</evidence>
<dbReference type="InterPro" id="IPR011269">
    <property type="entry name" value="PUNP"/>
</dbReference>
<dbReference type="Pfam" id="PF01048">
    <property type="entry name" value="PNP_UDP_1"/>
    <property type="match status" value="1"/>
</dbReference>
<keyword evidence="7 9" id="KW-0808">Transferase</keyword>
<evidence type="ECO:0000313" key="12">
    <source>
        <dbReference type="EMBL" id="MBC2836353.1"/>
    </source>
</evidence>
<evidence type="ECO:0000256" key="6">
    <source>
        <dbReference type="ARBA" id="ARBA00022676"/>
    </source>
</evidence>
<feature type="binding site" evidence="10">
    <location>
        <position position="230"/>
    </location>
    <ligand>
        <name>a purine D-ribonucleoside</name>
        <dbReference type="ChEBI" id="CHEBI:142355"/>
    </ligand>
</feature>
<feature type="binding site" evidence="10">
    <location>
        <position position="59"/>
    </location>
    <ligand>
        <name>phosphate</name>
        <dbReference type="ChEBI" id="CHEBI:43474"/>
    </ligand>
</feature>
<keyword evidence="13" id="KW-1185">Reference proteome</keyword>
<proteinExistence type="inferred from homology"/>
<feature type="domain" description="Nucleoside phosphorylase" evidence="11">
    <location>
        <begin position="23"/>
        <end position="264"/>
    </location>
</feature>
<dbReference type="CDD" id="cd09009">
    <property type="entry name" value="PNP-EcPNPII_like"/>
    <property type="match status" value="1"/>
</dbReference>
<evidence type="ECO:0000313" key="13">
    <source>
        <dbReference type="Proteomes" id="UP000555411"/>
    </source>
</evidence>
<keyword evidence="6 9" id="KW-0328">Glycosyltransferase</keyword>
<feature type="binding site" evidence="10">
    <location>
        <position position="29"/>
    </location>
    <ligand>
        <name>phosphate</name>
        <dbReference type="ChEBI" id="CHEBI:43474"/>
    </ligand>
</feature>
<dbReference type="EC" id="2.4.2.1" evidence="4 9"/>
<dbReference type="PANTHER" id="PTHR11904">
    <property type="entry name" value="METHYLTHIOADENOSINE/PURINE NUCLEOSIDE PHOSPHORYLASE"/>
    <property type="match status" value="1"/>
</dbReference>
<evidence type="ECO:0000256" key="7">
    <source>
        <dbReference type="ARBA" id="ARBA00022679"/>
    </source>
</evidence>
<dbReference type="Gene3D" id="3.40.50.1580">
    <property type="entry name" value="Nucleoside phosphorylase domain"/>
    <property type="match status" value="1"/>
</dbReference>
<dbReference type="GO" id="GO:0009116">
    <property type="term" value="P:nucleoside metabolic process"/>
    <property type="evidence" value="ECO:0007669"/>
    <property type="project" value="InterPro"/>
</dbReference>
<feature type="binding site" evidence="10">
    <location>
        <position position="188"/>
    </location>
    <ligand>
        <name>a purine D-ribonucleoside</name>
        <dbReference type="ChEBI" id="CHEBI:142355"/>
    </ligand>
</feature>
<feature type="binding site" evidence="10">
    <location>
        <position position="111"/>
    </location>
    <ligand>
        <name>phosphate</name>
        <dbReference type="ChEBI" id="CHEBI:43474"/>
    </ligand>
</feature>
<dbReference type="InterPro" id="IPR000845">
    <property type="entry name" value="Nucleoside_phosphorylase_d"/>
</dbReference>
<dbReference type="InterPro" id="IPR011268">
    <property type="entry name" value="Purine_phosphorylase"/>
</dbReference>
<comment type="similarity">
    <text evidence="2 9">Belongs to the PNP/MTAP phosphorylase family.</text>
</comment>
<comment type="pathway">
    <text evidence="1 9">Purine metabolism; purine nucleoside salvage.</text>
</comment>
<sequence>MSKNADDLAQLIRARAGDAPVRLGLILGSGLGHLAGAVDGVAIPYADLPGFPHASVSGHNPNLVIGTLEGVRVAVFGAREHYYEKGNPAAMRLPLEVLRALGAYSLIVTNAAGSLRPDIRPGDLMMLSDHINFSGLNPLIGEPTDARFVPMGDAHDPAIRTALAASASAVGVALPQGVYAWYSGPSFETPAEIRAIRTLGGDAVGMSTVPEVILARFLGLSVAAISTITNMAAGLSDEKISHEHTKAMAPLGAAKLERVLRHYLSNLR</sequence>
<comment type="caution">
    <text evidence="12">The sequence shown here is derived from an EMBL/GenBank/DDBJ whole genome shotgun (WGS) entry which is preliminary data.</text>
</comment>
<name>A0A842IAB6_9RHOB</name>
<accession>A0A842IAB6</accession>
<evidence type="ECO:0000256" key="3">
    <source>
        <dbReference type="ARBA" id="ARBA00011233"/>
    </source>
</evidence>
<dbReference type="NCBIfam" id="TIGR01698">
    <property type="entry name" value="PUNP"/>
    <property type="match status" value="1"/>
</dbReference>
<comment type="function">
    <text evidence="9">The purine nucleoside phosphorylases catalyze the phosphorolytic breakdown of the N-glycosidic bond in the beta-(deoxy)ribonucleoside molecules, with the formation of the corresponding free purine bases and pentose-1-phosphate.</text>
</comment>
<evidence type="ECO:0000256" key="8">
    <source>
        <dbReference type="ARBA" id="ARBA00031036"/>
    </source>
</evidence>
<gene>
    <name evidence="12" type="ORF">H7F16_12610</name>
</gene>
<dbReference type="EMBL" id="JACLQD010000003">
    <property type="protein sequence ID" value="MBC2836353.1"/>
    <property type="molecule type" value="Genomic_DNA"/>
</dbReference>
<reference evidence="12 13" key="1">
    <citation type="journal article" date="2017" name="Int. J. Syst. Evol. Microbiol.">
        <title>Gemmobacter straminiformis sp. nov., isolated from an artificial fountain.</title>
        <authorList>
            <person name="Kang J.Y."/>
            <person name="Kim M.J."/>
            <person name="Chun J."/>
            <person name="Son K.P."/>
            <person name="Jahng K.Y."/>
        </authorList>
    </citation>
    <scope>NUCLEOTIDE SEQUENCE [LARGE SCALE GENOMIC DNA]</scope>
    <source>
        <strain evidence="12 13">CAM-8</strain>
    </source>
</reference>
<evidence type="ECO:0000259" key="11">
    <source>
        <dbReference type="Pfam" id="PF01048"/>
    </source>
</evidence>
<dbReference type="SUPFAM" id="SSF53167">
    <property type="entry name" value="Purine and uridine phosphorylases"/>
    <property type="match status" value="1"/>
</dbReference>
<dbReference type="RefSeq" id="WP_185797955.1">
    <property type="nucleotide sequence ID" value="NZ_JACLQD010000003.1"/>
</dbReference>
<evidence type="ECO:0000256" key="9">
    <source>
        <dbReference type="PIRNR" id="PIRNR000477"/>
    </source>
</evidence>
<feature type="binding site" evidence="10">
    <location>
        <begin position="79"/>
        <end position="81"/>
    </location>
    <ligand>
        <name>phosphate</name>
        <dbReference type="ChEBI" id="CHEBI:43474"/>
    </ligand>
</feature>
<evidence type="ECO:0000256" key="1">
    <source>
        <dbReference type="ARBA" id="ARBA00005058"/>
    </source>
</evidence>
<dbReference type="UniPathway" id="UPA00606"/>
<evidence type="ECO:0000256" key="10">
    <source>
        <dbReference type="PIRSR" id="PIRSR000477-2"/>
    </source>
</evidence>
<dbReference type="GO" id="GO:0004731">
    <property type="term" value="F:purine-nucleoside phosphorylase activity"/>
    <property type="evidence" value="ECO:0007669"/>
    <property type="project" value="UniProtKB-EC"/>
</dbReference>
<dbReference type="PANTHER" id="PTHR11904:SF9">
    <property type="entry name" value="PURINE NUCLEOSIDE PHOSPHORYLASE-RELATED"/>
    <property type="match status" value="1"/>
</dbReference>
<organism evidence="12 13">
    <name type="scientific">Paragemmobacter straminiformis</name>
    <dbReference type="NCBI Taxonomy" id="2045119"/>
    <lineage>
        <taxon>Bacteria</taxon>
        <taxon>Pseudomonadati</taxon>
        <taxon>Pseudomonadota</taxon>
        <taxon>Alphaproteobacteria</taxon>
        <taxon>Rhodobacterales</taxon>
        <taxon>Paracoccaceae</taxon>
        <taxon>Paragemmobacter</taxon>
    </lineage>
</organism>